<dbReference type="Proteomes" id="UP001234216">
    <property type="component" value="Unassembled WGS sequence"/>
</dbReference>
<evidence type="ECO:0000256" key="1">
    <source>
        <dbReference type="SAM" id="Phobius"/>
    </source>
</evidence>
<evidence type="ECO:0000313" key="3">
    <source>
        <dbReference type="Proteomes" id="UP001234216"/>
    </source>
</evidence>
<reference evidence="2" key="1">
    <citation type="submission" date="2023-07" db="EMBL/GenBank/DDBJ databases">
        <title>Comparative genomics of wheat-associated soil bacteria to identify genetic determinants of phenazine resistance.</title>
        <authorList>
            <person name="Mouncey N."/>
        </authorList>
    </citation>
    <scope>NUCLEOTIDE SEQUENCE</scope>
    <source>
        <strain evidence="2">V4I22</strain>
    </source>
</reference>
<protein>
    <submittedName>
        <fullName evidence="2">Uncharacterized protein</fullName>
    </submittedName>
</protein>
<dbReference type="AlphaFoldDB" id="A0AAW8F1U7"/>
<evidence type="ECO:0000313" key="2">
    <source>
        <dbReference type="EMBL" id="MDQ0904026.1"/>
    </source>
</evidence>
<keyword evidence="1" id="KW-1133">Transmembrane helix</keyword>
<feature type="transmembrane region" description="Helical" evidence="1">
    <location>
        <begin position="42"/>
        <end position="68"/>
    </location>
</feature>
<keyword evidence="1" id="KW-0812">Transmembrane</keyword>
<gene>
    <name evidence="2" type="ORF">QFZ22_000011</name>
</gene>
<dbReference type="EMBL" id="JAUSZV010000001">
    <property type="protein sequence ID" value="MDQ0904026.1"/>
    <property type="molecule type" value="Genomic_DNA"/>
</dbReference>
<sequence>MTSTFTWKSQVHGPLKVESRCFSLLDMGVRKSDDYARNSARLTVWGCLAGLAVALAIPMAILVTVLLFGMPTP</sequence>
<keyword evidence="1" id="KW-0472">Membrane</keyword>
<name>A0AAW8F1U7_9ACTN</name>
<accession>A0AAW8F1U7</accession>
<proteinExistence type="predicted"/>
<organism evidence="2 3">
    <name type="scientific">Streptomyces canus</name>
    <dbReference type="NCBI Taxonomy" id="58343"/>
    <lineage>
        <taxon>Bacteria</taxon>
        <taxon>Bacillati</taxon>
        <taxon>Actinomycetota</taxon>
        <taxon>Actinomycetes</taxon>
        <taxon>Kitasatosporales</taxon>
        <taxon>Streptomycetaceae</taxon>
        <taxon>Streptomyces</taxon>
        <taxon>Streptomyces aurantiacus group</taxon>
    </lineage>
</organism>
<comment type="caution">
    <text evidence="2">The sequence shown here is derived from an EMBL/GenBank/DDBJ whole genome shotgun (WGS) entry which is preliminary data.</text>
</comment>